<protein>
    <submittedName>
        <fullName evidence="1">Uncharacterized protein</fullName>
    </submittedName>
</protein>
<sequence length="366" mass="42300">ESTDDVDLYCEIRHYHSNRDVQWKQLMPRLSSDHARRCVRELLRHEAIATALDNVLRAPGLRDGWTLSTVHKIVNMRCDNLVVQCLDNIGTDWGQVVPGDAIYKVDPVTVKAVEGRCPKYSKLDAEEIRSRLERGSIFAAFSSEEREEIWNSLLSVDHLMPSLFTFLQDLHFLQHCADSMKHLIKLPQRRPNADSTIDSALLGCFRENRGSDVYTIEVASGVFCQIPVPIEDRFDLGRRQLWLYAMRNFKKLAQIRRATSRPLLAKVETEKADGAVLYEFAALAERLGFESPEIEYLKRHMSPGEVGNGEYSYDITERRPRRCGLPSENSYQRDRTLLFIQNLHQETWSEDITSFFVRRSVYLSIF</sequence>
<proteinExistence type="predicted"/>
<keyword evidence="2" id="KW-1185">Reference proteome</keyword>
<accession>A0AAN6RXN6</accession>
<gene>
    <name evidence="1" type="ORF">QBC46DRAFT_222825</name>
</gene>
<name>A0AAN6RXN6_9PEZI</name>
<reference evidence="2" key="1">
    <citation type="journal article" date="2023" name="Mol. Phylogenet. Evol.">
        <title>Genome-scale phylogeny and comparative genomics of the fungal order Sordariales.</title>
        <authorList>
            <person name="Hensen N."/>
            <person name="Bonometti L."/>
            <person name="Westerberg I."/>
            <person name="Brannstrom I.O."/>
            <person name="Guillou S."/>
            <person name="Cros-Aarteil S."/>
            <person name="Calhoun S."/>
            <person name="Haridas S."/>
            <person name="Kuo A."/>
            <person name="Mondo S."/>
            <person name="Pangilinan J."/>
            <person name="Riley R."/>
            <person name="LaButti K."/>
            <person name="Andreopoulos B."/>
            <person name="Lipzen A."/>
            <person name="Chen C."/>
            <person name="Yan M."/>
            <person name="Daum C."/>
            <person name="Ng V."/>
            <person name="Clum A."/>
            <person name="Steindorff A."/>
            <person name="Ohm R.A."/>
            <person name="Martin F."/>
            <person name="Silar P."/>
            <person name="Natvig D.O."/>
            <person name="Lalanne C."/>
            <person name="Gautier V."/>
            <person name="Ament-Velasquez S.L."/>
            <person name="Kruys A."/>
            <person name="Hutchinson M.I."/>
            <person name="Powell A.J."/>
            <person name="Barry K."/>
            <person name="Miller A.N."/>
            <person name="Grigoriev I.V."/>
            <person name="Debuchy R."/>
            <person name="Gladieux P."/>
            <person name="Hiltunen Thoren M."/>
            <person name="Johannesson H."/>
        </authorList>
    </citation>
    <scope>NUCLEOTIDE SEQUENCE [LARGE SCALE GENOMIC DNA]</scope>
    <source>
        <strain evidence="2">CBS 340.73</strain>
    </source>
</reference>
<dbReference type="AlphaFoldDB" id="A0AAN6RXN6"/>
<evidence type="ECO:0000313" key="1">
    <source>
        <dbReference type="EMBL" id="KAK3933677.1"/>
    </source>
</evidence>
<dbReference type="InterPro" id="IPR022198">
    <property type="entry name" value="DUF3723"/>
</dbReference>
<evidence type="ECO:0000313" key="2">
    <source>
        <dbReference type="Proteomes" id="UP001303473"/>
    </source>
</evidence>
<dbReference type="EMBL" id="MU854094">
    <property type="protein sequence ID" value="KAK3933677.1"/>
    <property type="molecule type" value="Genomic_DNA"/>
</dbReference>
<feature type="non-terminal residue" evidence="1">
    <location>
        <position position="1"/>
    </location>
</feature>
<comment type="caution">
    <text evidence="1">The sequence shown here is derived from an EMBL/GenBank/DDBJ whole genome shotgun (WGS) entry which is preliminary data.</text>
</comment>
<dbReference type="Pfam" id="PF12520">
    <property type="entry name" value="DUF3723"/>
    <property type="match status" value="2"/>
</dbReference>
<dbReference type="Proteomes" id="UP001303473">
    <property type="component" value="Unassembled WGS sequence"/>
</dbReference>
<organism evidence="1 2">
    <name type="scientific">Diplogelasinospora grovesii</name>
    <dbReference type="NCBI Taxonomy" id="303347"/>
    <lineage>
        <taxon>Eukaryota</taxon>
        <taxon>Fungi</taxon>
        <taxon>Dikarya</taxon>
        <taxon>Ascomycota</taxon>
        <taxon>Pezizomycotina</taxon>
        <taxon>Sordariomycetes</taxon>
        <taxon>Sordariomycetidae</taxon>
        <taxon>Sordariales</taxon>
        <taxon>Diplogelasinosporaceae</taxon>
        <taxon>Diplogelasinospora</taxon>
    </lineage>
</organism>
<feature type="non-terminal residue" evidence="1">
    <location>
        <position position="366"/>
    </location>
</feature>